<comment type="caution">
    <text evidence="2">The sequence shown here is derived from an EMBL/GenBank/DDBJ whole genome shotgun (WGS) entry which is preliminary data.</text>
</comment>
<sequence>MLDITLTIWKSFRSIPLWVQIWVSFWLVPVNLSSLAFVAEDWGTTVAFLAIIAMALNVIILFVEQRFSRTMALPHLPFWTGLVILIVILRPNSTTPFGIYLIVLGVTNTVSLVLDYIDAYRWLKGDRG</sequence>
<keyword evidence="1" id="KW-0812">Transmembrane</keyword>
<evidence type="ECO:0000313" key="2">
    <source>
        <dbReference type="EMBL" id="PWK62044.1"/>
    </source>
</evidence>
<feature type="transmembrane region" description="Helical" evidence="1">
    <location>
        <begin position="97"/>
        <end position="117"/>
    </location>
</feature>
<reference evidence="2 3" key="1">
    <citation type="submission" date="2018-05" db="EMBL/GenBank/DDBJ databases">
        <title>Genomic Encyclopedia of Type Strains, Phase IV (KMG-IV): sequencing the most valuable type-strain genomes for metagenomic binning, comparative biology and taxonomic classification.</title>
        <authorList>
            <person name="Goeker M."/>
        </authorList>
    </citation>
    <scope>NUCLEOTIDE SEQUENCE [LARGE SCALE GENOMIC DNA]</scope>
    <source>
        <strain evidence="2 3">DSM 16097</strain>
    </source>
</reference>
<evidence type="ECO:0008006" key="4">
    <source>
        <dbReference type="Google" id="ProtNLM"/>
    </source>
</evidence>
<dbReference type="EMBL" id="QGGW01000001">
    <property type="protein sequence ID" value="PWK62044.1"/>
    <property type="molecule type" value="Genomic_DNA"/>
</dbReference>
<gene>
    <name evidence="2" type="ORF">C7455_10169</name>
</gene>
<keyword evidence="1" id="KW-1133">Transmembrane helix</keyword>
<dbReference type="AlphaFoldDB" id="A0A316GM94"/>
<accession>A0A316GM94</accession>
<evidence type="ECO:0000313" key="3">
    <source>
        <dbReference type="Proteomes" id="UP000245708"/>
    </source>
</evidence>
<feature type="transmembrane region" description="Helical" evidence="1">
    <location>
        <begin position="75"/>
        <end position="91"/>
    </location>
</feature>
<protein>
    <recommendedName>
        <fullName evidence="4">SPW repeat-containing protein</fullName>
    </recommendedName>
</protein>
<proteinExistence type="predicted"/>
<evidence type="ECO:0000256" key="1">
    <source>
        <dbReference type="SAM" id="Phobius"/>
    </source>
</evidence>
<keyword evidence="1" id="KW-0472">Membrane</keyword>
<dbReference type="Proteomes" id="UP000245708">
    <property type="component" value="Unassembled WGS sequence"/>
</dbReference>
<organism evidence="2 3">
    <name type="scientific">Roseicyclus mahoneyensis</name>
    <dbReference type="NCBI Taxonomy" id="164332"/>
    <lineage>
        <taxon>Bacteria</taxon>
        <taxon>Pseudomonadati</taxon>
        <taxon>Pseudomonadota</taxon>
        <taxon>Alphaproteobacteria</taxon>
        <taxon>Rhodobacterales</taxon>
        <taxon>Roseobacteraceae</taxon>
        <taxon>Roseicyclus</taxon>
    </lineage>
</organism>
<keyword evidence="3" id="KW-1185">Reference proteome</keyword>
<name>A0A316GM94_9RHOB</name>
<feature type="transmembrane region" description="Helical" evidence="1">
    <location>
        <begin position="21"/>
        <end position="39"/>
    </location>
</feature>
<feature type="transmembrane region" description="Helical" evidence="1">
    <location>
        <begin position="45"/>
        <end position="63"/>
    </location>
</feature>